<feature type="transmembrane region" description="Helical" evidence="6">
    <location>
        <begin position="272"/>
        <end position="291"/>
    </location>
</feature>
<proteinExistence type="predicted"/>
<organism evidence="7 8">
    <name type="scientific">Oceanidesulfovibrio marinus</name>
    <dbReference type="NCBI Taxonomy" id="370038"/>
    <lineage>
        <taxon>Bacteria</taxon>
        <taxon>Pseudomonadati</taxon>
        <taxon>Thermodesulfobacteriota</taxon>
        <taxon>Desulfovibrionia</taxon>
        <taxon>Desulfovibrionales</taxon>
        <taxon>Desulfovibrionaceae</taxon>
        <taxon>Oceanidesulfovibrio</taxon>
    </lineage>
</organism>
<dbReference type="Proteomes" id="UP000434052">
    <property type="component" value="Unassembled WGS sequence"/>
</dbReference>
<feature type="transmembrane region" description="Helical" evidence="6">
    <location>
        <begin position="65"/>
        <end position="82"/>
    </location>
</feature>
<name>A0A6P1ZQ07_9BACT</name>
<feature type="transmembrane region" description="Helical" evidence="6">
    <location>
        <begin position="148"/>
        <end position="167"/>
    </location>
</feature>
<dbReference type="GO" id="GO:0022857">
    <property type="term" value="F:transmembrane transporter activity"/>
    <property type="evidence" value="ECO:0007669"/>
    <property type="project" value="InterPro"/>
</dbReference>
<dbReference type="GO" id="GO:0005886">
    <property type="term" value="C:plasma membrane"/>
    <property type="evidence" value="ECO:0007669"/>
    <property type="project" value="UniProtKB-SubCell"/>
</dbReference>
<keyword evidence="5 6" id="KW-0472">Membrane</keyword>
<feature type="transmembrane region" description="Helical" evidence="6">
    <location>
        <begin position="118"/>
        <end position="139"/>
    </location>
</feature>
<feature type="transmembrane region" description="Helical" evidence="6">
    <location>
        <begin position="236"/>
        <end position="260"/>
    </location>
</feature>
<dbReference type="Pfam" id="PF02653">
    <property type="entry name" value="BPD_transp_2"/>
    <property type="match status" value="1"/>
</dbReference>
<feature type="transmembrane region" description="Helical" evidence="6">
    <location>
        <begin position="12"/>
        <end position="36"/>
    </location>
</feature>
<evidence type="ECO:0000313" key="8">
    <source>
        <dbReference type="Proteomes" id="UP000434052"/>
    </source>
</evidence>
<sequence>MLGFKAVRRREPLAWGTLPVFLAALTLCLAVSELLLVSQGKPLFSGLFLLWDGGFAHFYSLEDTIIKGMPIFLCSLGVAVSFRMQIWNIGAEGQFAMGAIGATWAALTFPGLPSWALIPLMMLCAAVTGGIWALGPAILRVRYGVNEIIVTLMGNYIAILVLDYLVYGPWKDPVSFGFPMTEQFSPAATIGTIPGTRIHWGIAICIAVSVVLWVFLRRTRLGYELKASGEGVKPALYAHMPYAGLVMLVMALCGILAGWAGCLEASATVGRLQPSMMVGYGYTAVVVAWLARLRISSIAFYSFLLAGLRVGVENLQLELQVPAAFGGILEGALLLTVLAGQFFERYRIVPNKRGNGA</sequence>
<evidence type="ECO:0000256" key="4">
    <source>
        <dbReference type="ARBA" id="ARBA00022989"/>
    </source>
</evidence>
<keyword evidence="2" id="KW-1003">Cell membrane</keyword>
<evidence type="ECO:0000313" key="7">
    <source>
        <dbReference type="EMBL" id="TVM36638.1"/>
    </source>
</evidence>
<evidence type="ECO:0000256" key="5">
    <source>
        <dbReference type="ARBA" id="ARBA00023136"/>
    </source>
</evidence>
<gene>
    <name evidence="7" type="ORF">DQK91_01580</name>
</gene>
<feature type="transmembrane region" description="Helical" evidence="6">
    <location>
        <begin position="198"/>
        <end position="216"/>
    </location>
</feature>
<protein>
    <submittedName>
        <fullName evidence="7">ABC transporter permease</fullName>
    </submittedName>
</protein>
<comment type="subcellular location">
    <subcellularLocation>
        <location evidence="1">Cell membrane</location>
        <topology evidence="1">Multi-pass membrane protein</topology>
    </subcellularLocation>
</comment>
<dbReference type="PANTHER" id="PTHR47089">
    <property type="entry name" value="ABC TRANSPORTER, PERMEASE PROTEIN"/>
    <property type="match status" value="1"/>
</dbReference>
<dbReference type="OrthoDB" id="9809785at2"/>
<accession>A0A6P1ZQ07</accession>
<keyword evidence="4 6" id="KW-1133">Transmembrane helix</keyword>
<keyword evidence="3 6" id="KW-0812">Transmembrane</keyword>
<feature type="transmembrane region" description="Helical" evidence="6">
    <location>
        <begin position="94"/>
        <end position="112"/>
    </location>
</feature>
<evidence type="ECO:0000256" key="3">
    <source>
        <dbReference type="ARBA" id="ARBA00022692"/>
    </source>
</evidence>
<evidence type="ECO:0000256" key="2">
    <source>
        <dbReference type="ARBA" id="ARBA00022475"/>
    </source>
</evidence>
<dbReference type="EMBL" id="QMIF01000001">
    <property type="protein sequence ID" value="TVM36638.1"/>
    <property type="molecule type" value="Genomic_DNA"/>
</dbReference>
<dbReference type="AlphaFoldDB" id="A0A6P1ZQ07"/>
<feature type="transmembrane region" description="Helical" evidence="6">
    <location>
        <begin position="323"/>
        <end position="343"/>
    </location>
</feature>
<dbReference type="InterPro" id="IPR001851">
    <property type="entry name" value="ABC_transp_permease"/>
</dbReference>
<evidence type="ECO:0000256" key="6">
    <source>
        <dbReference type="SAM" id="Phobius"/>
    </source>
</evidence>
<dbReference type="RefSeq" id="WP_144233675.1">
    <property type="nucleotide sequence ID" value="NZ_QMIF01000001.1"/>
</dbReference>
<dbReference type="CDD" id="cd06580">
    <property type="entry name" value="TM_PBP1_transp_TpRbsC_like"/>
    <property type="match status" value="1"/>
</dbReference>
<evidence type="ECO:0000256" key="1">
    <source>
        <dbReference type="ARBA" id="ARBA00004651"/>
    </source>
</evidence>
<dbReference type="PANTHER" id="PTHR47089:SF1">
    <property type="entry name" value="GUANOSINE ABC TRANSPORTER PERMEASE PROTEIN NUPP"/>
    <property type="match status" value="1"/>
</dbReference>
<comment type="caution">
    <text evidence="7">The sequence shown here is derived from an EMBL/GenBank/DDBJ whole genome shotgun (WGS) entry which is preliminary data.</text>
</comment>
<feature type="transmembrane region" description="Helical" evidence="6">
    <location>
        <begin position="298"/>
        <end position="317"/>
    </location>
</feature>
<reference evidence="7 8" key="1">
    <citation type="submission" date="2018-06" db="EMBL/GenBank/DDBJ databases">
        <title>Complete genome of Desulfovibrio marinus P48SEP.</title>
        <authorList>
            <person name="Crispim J.S."/>
            <person name="Vidigal P.M.P."/>
            <person name="Silva L.C.F."/>
            <person name="Araujo L.C."/>
            <person name="Laguardia C.N."/>
            <person name="Dias R.S."/>
            <person name="Sousa M.P."/>
            <person name="Paula S.O."/>
            <person name="Silva C."/>
        </authorList>
    </citation>
    <scope>NUCLEOTIDE SEQUENCE [LARGE SCALE GENOMIC DNA]</scope>
    <source>
        <strain evidence="7 8">P48SEP</strain>
    </source>
</reference>